<feature type="signal peptide" evidence="2">
    <location>
        <begin position="1"/>
        <end position="20"/>
    </location>
</feature>
<dbReference type="KEGG" id="mcak:MCCS_05210"/>
<protein>
    <recommendedName>
        <fullName evidence="5">Extracellular solute-binding protein</fullName>
    </recommendedName>
</protein>
<organism evidence="3 4">
    <name type="scientific">Macrococcoides canis</name>
    <dbReference type="NCBI Taxonomy" id="1855823"/>
    <lineage>
        <taxon>Bacteria</taxon>
        <taxon>Bacillati</taxon>
        <taxon>Bacillota</taxon>
        <taxon>Bacilli</taxon>
        <taxon>Bacillales</taxon>
        <taxon>Staphylococcaceae</taxon>
        <taxon>Macrococcoides</taxon>
    </lineage>
</organism>
<reference evidence="3 4" key="1">
    <citation type="journal article" date="2017" name="Int. J. Syst. Evol. Microbiol.">
        <title>Macrococcus canis sp. nov., a skin bacterium associated with infections in dogs.</title>
        <authorList>
            <person name="Gobeli Brawand S."/>
            <person name="Cotting K."/>
            <person name="Gomez-Sanz E."/>
            <person name="Collaud A."/>
            <person name="Thomann A."/>
            <person name="Brodard I."/>
            <person name="Rodriguez-Campos S."/>
            <person name="Strauss C."/>
            <person name="Perreten V."/>
        </authorList>
    </citation>
    <scope>NUCLEOTIDE SEQUENCE [LARGE SCALE GENOMIC DNA]</scope>
    <source>
        <strain evidence="3 4">KM45013</strain>
    </source>
</reference>
<name>A0A1W7A980_9STAP</name>
<accession>A0A1W7A980</accession>
<dbReference type="GO" id="GO:0015888">
    <property type="term" value="P:thiamine transport"/>
    <property type="evidence" value="ECO:0007669"/>
    <property type="project" value="TreeGrafter"/>
</dbReference>
<dbReference type="Pfam" id="PF13531">
    <property type="entry name" value="SBP_bac_11"/>
    <property type="match status" value="1"/>
</dbReference>
<evidence type="ECO:0000313" key="4">
    <source>
        <dbReference type="Proteomes" id="UP000194154"/>
    </source>
</evidence>
<evidence type="ECO:0000256" key="2">
    <source>
        <dbReference type="SAM" id="SignalP"/>
    </source>
</evidence>
<keyword evidence="4" id="KW-1185">Reference proteome</keyword>
<dbReference type="STRING" id="1855823.MCCS_05210"/>
<dbReference type="PROSITE" id="PS51257">
    <property type="entry name" value="PROKAR_LIPOPROTEIN"/>
    <property type="match status" value="1"/>
</dbReference>
<dbReference type="GO" id="GO:0030288">
    <property type="term" value="C:outer membrane-bounded periplasmic space"/>
    <property type="evidence" value="ECO:0007669"/>
    <property type="project" value="TreeGrafter"/>
</dbReference>
<dbReference type="GO" id="GO:0030976">
    <property type="term" value="F:thiamine pyrophosphate binding"/>
    <property type="evidence" value="ECO:0007669"/>
    <property type="project" value="TreeGrafter"/>
</dbReference>
<sequence>MCMKKLIFLIVLILILSACSHPEQKKSDLIVYSPYPERFLNPIIQDFEHATGQRVQVIHDSTRKLIQRIEHTEPSERGHVFLGGSLSELEGSKSIIQGKIHPFIYMPSILVVNKDLIGDIRVTGYKDLRQEKLYHRFSYPNPELTNTGYQHRNALESLYGDQHTKAILSRGIQVNKTAEVIENVISGRSYVGMSYEYTAMDYIDAGYPLKIVYPSDGTIINTDGIVKINGTTHPNRNEFIKYMLSKEVQLHISDTFHVKSARKDVPFKPYKILKPLEEINVIQKGE</sequence>
<dbReference type="SUPFAM" id="SSF53850">
    <property type="entry name" value="Periplasmic binding protein-like II"/>
    <property type="match status" value="1"/>
</dbReference>
<dbReference type="AlphaFoldDB" id="A0A1W7A980"/>
<dbReference type="InterPro" id="IPR012640">
    <property type="entry name" value="Membr_lipoprot_lipid_attach_CS"/>
</dbReference>
<feature type="chain" id="PRO_5039055137" description="Extracellular solute-binding protein" evidence="2">
    <location>
        <begin position="21"/>
        <end position="286"/>
    </location>
</feature>
<evidence type="ECO:0000256" key="1">
    <source>
        <dbReference type="ARBA" id="ARBA00022729"/>
    </source>
</evidence>
<keyword evidence="1 2" id="KW-0732">Signal</keyword>
<dbReference type="GO" id="GO:0030975">
    <property type="term" value="F:thiamine binding"/>
    <property type="evidence" value="ECO:0007669"/>
    <property type="project" value="TreeGrafter"/>
</dbReference>
<dbReference type="EMBL" id="CP021059">
    <property type="protein sequence ID" value="ARQ06172.1"/>
    <property type="molecule type" value="Genomic_DNA"/>
</dbReference>
<dbReference type="OrthoDB" id="9791045at2"/>
<gene>
    <name evidence="3" type="ORF">MCCS_05210</name>
</gene>
<evidence type="ECO:0008006" key="5">
    <source>
        <dbReference type="Google" id="ProtNLM"/>
    </source>
</evidence>
<dbReference type="PANTHER" id="PTHR30006:SF2">
    <property type="entry name" value="ABC TRANSPORTER SUBSTRATE-BINDING PROTEIN"/>
    <property type="match status" value="1"/>
</dbReference>
<dbReference type="Proteomes" id="UP000194154">
    <property type="component" value="Chromosome"/>
</dbReference>
<proteinExistence type="predicted"/>
<dbReference type="Gene3D" id="3.40.190.10">
    <property type="entry name" value="Periplasmic binding protein-like II"/>
    <property type="match status" value="2"/>
</dbReference>
<evidence type="ECO:0000313" key="3">
    <source>
        <dbReference type="EMBL" id="ARQ06172.1"/>
    </source>
</evidence>
<dbReference type="Pfam" id="PF08139">
    <property type="entry name" value="LPAM_1"/>
    <property type="match status" value="1"/>
</dbReference>
<dbReference type="PANTHER" id="PTHR30006">
    <property type="entry name" value="THIAMINE-BINDING PERIPLASMIC PROTEIN-RELATED"/>
    <property type="match status" value="1"/>
</dbReference>